<evidence type="ECO:0000313" key="1">
    <source>
        <dbReference type="EMBL" id="QIR25467.1"/>
    </source>
</evidence>
<name>A0A6G9RGL2_9ENTR</name>
<keyword evidence="2" id="KW-1185">Reference proteome</keyword>
<gene>
    <name evidence="1" type="ORF">GY169_01065</name>
</gene>
<protein>
    <submittedName>
        <fullName evidence="1">Nucleoid-associated protein</fullName>
    </submittedName>
</protein>
<dbReference type="RefSeq" id="WP_167574804.1">
    <property type="nucleotide sequence ID" value="NZ_CP050321.1"/>
</dbReference>
<dbReference type="GO" id="GO:0009295">
    <property type="term" value="C:nucleoid"/>
    <property type="evidence" value="ECO:0007669"/>
    <property type="project" value="InterPro"/>
</dbReference>
<reference evidence="1 2" key="1">
    <citation type="submission" date="2020-02" db="EMBL/GenBank/DDBJ databases">
        <title>Whole genome PO2S7.</title>
        <authorList>
            <person name="Singha K.M."/>
        </authorList>
    </citation>
    <scope>NUCLEOTIDE SEQUENCE [LARGE SCALE GENOMIC DNA]</scope>
    <source>
        <strain evidence="1 2">PO2S7</strain>
    </source>
</reference>
<sequence length="338" mass="37334">MIDISSAKVAKVIVHRVGNKLRDEGFHLSQAECHRSSTLDELLIRDFLAPVVRKGQEYSLTHESDVSLNTINHYADNVFKTSNAFKESSDAIAKHLYSCSGHQNIGGGEFLVILFDGIRSEDQSLQALGLYKVEGKDDYLDVGEEKGEIQVIERVGISLSKVQKGAVIISNGLKVFAIDNLGQKTKYWIENFLKVAPSQTPQKSAQIAGALLKAISNRVETPSNALEFTHQVEELLTETDALSLSDIRKISNNYLNNEEVDELLNGTRLKYGVSLDDSIPIESKRLAKFAKEIVTKARIAEGVSLLVSNPDAKIHSIDVKPVKNGYRAVVDIQMKEAK</sequence>
<dbReference type="AlphaFoldDB" id="A0A6G9RGL2"/>
<dbReference type="KEGG" id="kgn:GY169_01065"/>
<dbReference type="Proteomes" id="UP000503580">
    <property type="component" value="Chromosome"/>
</dbReference>
<proteinExistence type="predicted"/>
<organism evidence="1 2">
    <name type="scientific">Kluyvera genomosp. 3</name>
    <dbReference type="NCBI Taxonomy" id="2774055"/>
    <lineage>
        <taxon>Bacteria</taxon>
        <taxon>Pseudomonadati</taxon>
        <taxon>Pseudomonadota</taxon>
        <taxon>Gammaproteobacteria</taxon>
        <taxon>Enterobacterales</taxon>
        <taxon>Enterobacteriaceae</taxon>
        <taxon>Kluyvera</taxon>
    </lineage>
</organism>
<dbReference type="InterPro" id="IPR007358">
    <property type="entry name" value="Nucleoid_associated_NdpA"/>
</dbReference>
<evidence type="ECO:0000313" key="2">
    <source>
        <dbReference type="Proteomes" id="UP000503580"/>
    </source>
</evidence>
<accession>A0A6G9RGL2</accession>
<dbReference type="EMBL" id="CP050321">
    <property type="protein sequence ID" value="QIR25467.1"/>
    <property type="molecule type" value="Genomic_DNA"/>
</dbReference>
<dbReference type="Pfam" id="PF04245">
    <property type="entry name" value="NA37"/>
    <property type="match status" value="1"/>
</dbReference>